<accession>F6GVL7</accession>
<proteinExistence type="predicted"/>
<evidence type="ECO:0000256" key="1">
    <source>
        <dbReference type="SAM" id="MobiDB-lite"/>
    </source>
</evidence>
<dbReference type="AlphaFoldDB" id="F6GVL7"/>
<feature type="region of interest" description="Disordered" evidence="1">
    <location>
        <begin position="1"/>
        <end position="41"/>
    </location>
</feature>
<dbReference type="ExpressionAtlas" id="F6GVL7">
    <property type="expression patterns" value="baseline and differential"/>
</dbReference>
<organism evidence="2 3">
    <name type="scientific">Vitis vinifera</name>
    <name type="common">Grape</name>
    <dbReference type="NCBI Taxonomy" id="29760"/>
    <lineage>
        <taxon>Eukaryota</taxon>
        <taxon>Viridiplantae</taxon>
        <taxon>Streptophyta</taxon>
        <taxon>Embryophyta</taxon>
        <taxon>Tracheophyta</taxon>
        <taxon>Spermatophyta</taxon>
        <taxon>Magnoliopsida</taxon>
        <taxon>eudicotyledons</taxon>
        <taxon>Gunneridae</taxon>
        <taxon>Pentapetalae</taxon>
        <taxon>rosids</taxon>
        <taxon>Vitales</taxon>
        <taxon>Vitaceae</taxon>
        <taxon>Viteae</taxon>
        <taxon>Vitis</taxon>
    </lineage>
</organism>
<feature type="compositionally biased region" description="Polar residues" evidence="1">
    <location>
        <begin position="18"/>
        <end position="37"/>
    </location>
</feature>
<sequence length="91" mass="10653">MSSEMSNHHGNHKRGWYTTDNQQVYDTTGHTKPSNYASERVPEAWTRGQMIAIEPATERGRNRIYKANEEDVDAEANQFIKLEHTKFIWEN</sequence>
<dbReference type="HOGENOM" id="CLU_2431443_0_0_1"/>
<reference evidence="3" key="1">
    <citation type="journal article" date="2007" name="Nature">
        <title>The grapevine genome sequence suggests ancestral hexaploidization in major angiosperm phyla.</title>
        <authorList>
            <consortium name="The French-Italian Public Consortium for Grapevine Genome Characterization."/>
            <person name="Jaillon O."/>
            <person name="Aury J.-M."/>
            <person name="Noel B."/>
            <person name="Policriti A."/>
            <person name="Clepet C."/>
            <person name="Casagrande A."/>
            <person name="Choisne N."/>
            <person name="Aubourg S."/>
            <person name="Vitulo N."/>
            <person name="Jubin C."/>
            <person name="Vezzi A."/>
            <person name="Legeai F."/>
            <person name="Hugueney P."/>
            <person name="Dasilva C."/>
            <person name="Horner D."/>
            <person name="Mica E."/>
            <person name="Jublot D."/>
            <person name="Poulain J."/>
            <person name="Bruyere C."/>
            <person name="Billault A."/>
            <person name="Segurens B."/>
            <person name="Gouyvenoux M."/>
            <person name="Ugarte E."/>
            <person name="Cattonaro F."/>
            <person name="Anthouard V."/>
            <person name="Vico V."/>
            <person name="Del Fabbro C."/>
            <person name="Alaux M."/>
            <person name="Di Gaspero G."/>
            <person name="Dumas V."/>
            <person name="Felice N."/>
            <person name="Paillard S."/>
            <person name="Juman I."/>
            <person name="Moroldo M."/>
            <person name="Scalabrin S."/>
            <person name="Canaguier A."/>
            <person name="Le Clainche I."/>
            <person name="Malacrida G."/>
            <person name="Durand E."/>
            <person name="Pesole G."/>
            <person name="Laucou V."/>
            <person name="Chatelet P."/>
            <person name="Merdinoglu D."/>
            <person name="Delledonne M."/>
            <person name="Pezzotti M."/>
            <person name="Lecharny A."/>
            <person name="Scarpelli C."/>
            <person name="Artiguenave F."/>
            <person name="Pe M.E."/>
            <person name="Valle G."/>
            <person name="Morgante M."/>
            <person name="Caboche M."/>
            <person name="Adam-Blondon A.-F."/>
            <person name="Weissenbach J."/>
            <person name="Quetier F."/>
            <person name="Wincker P."/>
        </authorList>
    </citation>
    <scope>NUCLEOTIDE SEQUENCE [LARGE SCALE GENOMIC DNA]</scope>
    <source>
        <strain evidence="3">cv. Pinot noir / PN40024</strain>
    </source>
</reference>
<dbReference type="PaxDb" id="29760-VIT_01s0137g00790.t01"/>
<dbReference type="InParanoid" id="F6GVL7"/>
<dbReference type="EMBL" id="FN594954">
    <property type="protein sequence ID" value="CCB43979.1"/>
    <property type="molecule type" value="Genomic_DNA"/>
</dbReference>
<gene>
    <name evidence="2" type="ordered locus">VIT_01s0137g00790</name>
</gene>
<evidence type="ECO:0000313" key="2">
    <source>
        <dbReference type="EMBL" id="CCB43979.1"/>
    </source>
</evidence>
<name>F6GVL7_VITVI</name>
<keyword evidence="3" id="KW-1185">Reference proteome</keyword>
<evidence type="ECO:0000313" key="3">
    <source>
        <dbReference type="Proteomes" id="UP000009183"/>
    </source>
</evidence>
<protein>
    <submittedName>
        <fullName evidence="2">Uncharacterized protein</fullName>
    </submittedName>
</protein>
<dbReference type="Proteomes" id="UP000009183">
    <property type="component" value="Chromosome 1"/>
</dbReference>
<dbReference type="OrthoDB" id="1097006at2759"/>